<dbReference type="PROSITE" id="PS50109">
    <property type="entry name" value="HIS_KIN"/>
    <property type="match status" value="1"/>
</dbReference>
<dbReference type="CDD" id="cd00082">
    <property type="entry name" value="HisKA"/>
    <property type="match status" value="1"/>
</dbReference>
<dbReference type="Gene3D" id="1.10.287.130">
    <property type="match status" value="1"/>
</dbReference>
<dbReference type="EMBL" id="LAZR01028210">
    <property type="protein sequence ID" value="KKL63325.1"/>
    <property type="molecule type" value="Genomic_DNA"/>
</dbReference>
<feature type="coiled-coil region" evidence="1">
    <location>
        <begin position="46"/>
        <end position="73"/>
    </location>
</feature>
<dbReference type="PANTHER" id="PTHR43065">
    <property type="entry name" value="SENSOR HISTIDINE KINASE"/>
    <property type="match status" value="1"/>
</dbReference>
<feature type="domain" description="Histidine kinase" evidence="2">
    <location>
        <begin position="17"/>
        <end position="189"/>
    </location>
</feature>
<evidence type="ECO:0000256" key="1">
    <source>
        <dbReference type="SAM" id="Coils"/>
    </source>
</evidence>
<reference evidence="3" key="1">
    <citation type="journal article" date="2015" name="Nature">
        <title>Complex archaea that bridge the gap between prokaryotes and eukaryotes.</title>
        <authorList>
            <person name="Spang A."/>
            <person name="Saw J.H."/>
            <person name="Jorgensen S.L."/>
            <person name="Zaremba-Niedzwiedzka K."/>
            <person name="Martijn J."/>
            <person name="Lind A.E."/>
            <person name="van Eijk R."/>
            <person name="Schleper C."/>
            <person name="Guy L."/>
            <person name="Ettema T.J."/>
        </authorList>
    </citation>
    <scope>NUCLEOTIDE SEQUENCE</scope>
</reference>
<evidence type="ECO:0000259" key="2">
    <source>
        <dbReference type="PROSITE" id="PS50109"/>
    </source>
</evidence>
<comment type="caution">
    <text evidence="3">The sequence shown here is derived from an EMBL/GenBank/DDBJ whole genome shotgun (WGS) entry which is preliminary data.</text>
</comment>
<name>A0A0F9G1A6_9ZZZZ</name>
<dbReference type="Pfam" id="PF00512">
    <property type="entry name" value="HisKA"/>
    <property type="match status" value="1"/>
</dbReference>
<evidence type="ECO:0000313" key="3">
    <source>
        <dbReference type="EMBL" id="KKL63325.1"/>
    </source>
</evidence>
<dbReference type="InterPro" id="IPR036097">
    <property type="entry name" value="HisK_dim/P_sf"/>
</dbReference>
<feature type="non-terminal residue" evidence="3">
    <location>
        <position position="1"/>
    </location>
</feature>
<gene>
    <name evidence="3" type="ORF">LCGC14_2176210</name>
</gene>
<dbReference type="InterPro" id="IPR003661">
    <property type="entry name" value="HisK_dim/P_dom"/>
</dbReference>
<dbReference type="InterPro" id="IPR003594">
    <property type="entry name" value="HATPase_dom"/>
</dbReference>
<dbReference type="PANTHER" id="PTHR43065:SF42">
    <property type="entry name" value="TWO-COMPONENT SENSOR PPRA"/>
    <property type="match status" value="1"/>
</dbReference>
<keyword evidence="1" id="KW-0175">Coiled coil</keyword>
<dbReference type="InterPro" id="IPR036890">
    <property type="entry name" value="HATPase_C_sf"/>
</dbReference>
<sequence>QLRQSQKMEAVGRLAGGVAHDFNNLLTAMLGYSEMLIADPGLNDSQRKYIEEIKKASERAASLTQQLLAFSRKQILKPKILNINTLVTDIKKMLHRLIGEDIHLISILDSKLGVIKADPGQIEQIIMNLVVNARDAMPKGGKLTIETQNVYLDEEYSKAHADVQPGWYVMLAVSDTGHGMDEETKEAYF</sequence>
<dbReference type="Pfam" id="PF02518">
    <property type="entry name" value="HATPase_c"/>
    <property type="match status" value="1"/>
</dbReference>
<dbReference type="AlphaFoldDB" id="A0A0F9G1A6"/>
<organism evidence="3">
    <name type="scientific">marine sediment metagenome</name>
    <dbReference type="NCBI Taxonomy" id="412755"/>
    <lineage>
        <taxon>unclassified sequences</taxon>
        <taxon>metagenomes</taxon>
        <taxon>ecological metagenomes</taxon>
    </lineage>
</organism>
<dbReference type="GO" id="GO:0000155">
    <property type="term" value="F:phosphorelay sensor kinase activity"/>
    <property type="evidence" value="ECO:0007669"/>
    <property type="project" value="InterPro"/>
</dbReference>
<dbReference type="InterPro" id="IPR005467">
    <property type="entry name" value="His_kinase_dom"/>
</dbReference>
<dbReference type="SMART" id="SM00388">
    <property type="entry name" value="HisKA"/>
    <property type="match status" value="1"/>
</dbReference>
<protein>
    <recommendedName>
        <fullName evidence="2">Histidine kinase domain-containing protein</fullName>
    </recommendedName>
</protein>
<proteinExistence type="predicted"/>
<accession>A0A0F9G1A6</accession>
<dbReference type="SUPFAM" id="SSF55874">
    <property type="entry name" value="ATPase domain of HSP90 chaperone/DNA topoisomerase II/histidine kinase"/>
    <property type="match status" value="1"/>
</dbReference>
<dbReference type="SUPFAM" id="SSF47384">
    <property type="entry name" value="Homodimeric domain of signal transducing histidine kinase"/>
    <property type="match status" value="1"/>
</dbReference>
<dbReference type="Gene3D" id="3.30.565.10">
    <property type="entry name" value="Histidine kinase-like ATPase, C-terminal domain"/>
    <property type="match status" value="1"/>
</dbReference>